<dbReference type="Pfam" id="PF07702">
    <property type="entry name" value="UTRA"/>
    <property type="match status" value="1"/>
</dbReference>
<feature type="domain" description="UbiC transcription regulator-associated" evidence="2">
    <location>
        <begin position="45"/>
        <end position="193"/>
    </location>
</feature>
<dbReference type="Proteomes" id="UP001585080">
    <property type="component" value="Unassembled WGS sequence"/>
</dbReference>
<name>A0ABV5EF16_9ACTN</name>
<reference evidence="3 4" key="1">
    <citation type="submission" date="2024-01" db="EMBL/GenBank/DDBJ databases">
        <title>Genome mining of biosynthetic gene clusters to explore secondary metabolites of Streptomyces sp.</title>
        <authorList>
            <person name="Baig A."/>
            <person name="Ajitkumar Shintre N."/>
            <person name="Kumar H."/>
            <person name="Anbarasu A."/>
            <person name="Ramaiah S."/>
        </authorList>
    </citation>
    <scope>NUCLEOTIDE SEQUENCE [LARGE SCALE GENOMIC DNA]</scope>
    <source>
        <strain evidence="3 4">A57</strain>
    </source>
</reference>
<dbReference type="InterPro" id="IPR028978">
    <property type="entry name" value="Chorismate_lyase_/UTRA_dom_sf"/>
</dbReference>
<dbReference type="PANTHER" id="PTHR44846:SF17">
    <property type="entry name" value="GNTR-FAMILY TRANSCRIPTIONAL REGULATOR"/>
    <property type="match status" value="1"/>
</dbReference>
<protein>
    <submittedName>
        <fullName evidence="3">UTRA domain-containing protein</fullName>
    </submittedName>
</protein>
<dbReference type="PANTHER" id="PTHR44846">
    <property type="entry name" value="MANNOSYL-D-GLYCERATE TRANSPORT/METABOLISM SYSTEM REPRESSOR MNGR-RELATED"/>
    <property type="match status" value="1"/>
</dbReference>
<feature type="region of interest" description="Disordered" evidence="1">
    <location>
        <begin position="1"/>
        <end position="46"/>
    </location>
</feature>
<dbReference type="InterPro" id="IPR050679">
    <property type="entry name" value="Bact_HTH_transcr_reg"/>
</dbReference>
<evidence type="ECO:0000313" key="3">
    <source>
        <dbReference type="EMBL" id="MFB8775445.1"/>
    </source>
</evidence>
<dbReference type="Gene3D" id="3.40.1410.10">
    <property type="entry name" value="Chorismate lyase-like"/>
    <property type="match status" value="1"/>
</dbReference>
<gene>
    <name evidence="3" type="ORF">VSS16_22345</name>
</gene>
<feature type="compositionally biased region" description="Basic and acidic residues" evidence="1">
    <location>
        <begin position="15"/>
        <end position="46"/>
    </location>
</feature>
<keyword evidence="4" id="KW-1185">Reference proteome</keyword>
<evidence type="ECO:0000256" key="1">
    <source>
        <dbReference type="SAM" id="MobiDB-lite"/>
    </source>
</evidence>
<evidence type="ECO:0000313" key="4">
    <source>
        <dbReference type="Proteomes" id="UP001585080"/>
    </source>
</evidence>
<organism evidence="3 4">
    <name type="scientific">Streptomyces broussonetiae</name>
    <dbReference type="NCBI Taxonomy" id="2686304"/>
    <lineage>
        <taxon>Bacteria</taxon>
        <taxon>Bacillati</taxon>
        <taxon>Actinomycetota</taxon>
        <taxon>Actinomycetes</taxon>
        <taxon>Kitasatosporales</taxon>
        <taxon>Streptomycetaceae</taxon>
        <taxon>Streptomyces</taxon>
    </lineage>
</organism>
<accession>A0ABV5EF16</accession>
<proteinExistence type="predicted"/>
<dbReference type="SUPFAM" id="SSF64288">
    <property type="entry name" value="Chorismate lyase-like"/>
    <property type="match status" value="1"/>
</dbReference>
<comment type="caution">
    <text evidence="3">The sequence shown here is derived from an EMBL/GenBank/DDBJ whole genome shotgun (WGS) entry which is preliminary data.</text>
</comment>
<dbReference type="RefSeq" id="WP_376734056.1">
    <property type="nucleotide sequence ID" value="NZ_JAYMRP010000020.1"/>
</dbReference>
<dbReference type="InterPro" id="IPR011663">
    <property type="entry name" value="UTRA"/>
</dbReference>
<sequence>MPEAYDDQEPVRPLAIRDNRRHQWEKDRARQPEAQRRRTGVTERDTGLGSEELVFHASYRETGADPGLARLFGVPEGTALLERVYRTRCANGQTPFGLSASYLPRELIAANPALLDEAHEPWPGGTHHQLRTVGVEVDRVEERLTARPPTAGERRELELPPGAPVIVLHKISYDVRGRVVEVTRVRLPGDRTELRFTTPLERW</sequence>
<dbReference type="EMBL" id="JAYMRP010000020">
    <property type="protein sequence ID" value="MFB8775445.1"/>
    <property type="molecule type" value="Genomic_DNA"/>
</dbReference>
<dbReference type="SMART" id="SM00866">
    <property type="entry name" value="UTRA"/>
    <property type="match status" value="1"/>
</dbReference>
<evidence type="ECO:0000259" key="2">
    <source>
        <dbReference type="SMART" id="SM00866"/>
    </source>
</evidence>